<evidence type="ECO:0000313" key="1">
    <source>
        <dbReference type="EMBL" id="KAK2110539.1"/>
    </source>
</evidence>
<organism evidence="1 2">
    <name type="scientific">Saguinus oedipus</name>
    <name type="common">Cotton-top tamarin</name>
    <name type="synonym">Oedipomidas oedipus</name>
    <dbReference type="NCBI Taxonomy" id="9490"/>
    <lineage>
        <taxon>Eukaryota</taxon>
        <taxon>Metazoa</taxon>
        <taxon>Chordata</taxon>
        <taxon>Craniata</taxon>
        <taxon>Vertebrata</taxon>
        <taxon>Euteleostomi</taxon>
        <taxon>Mammalia</taxon>
        <taxon>Eutheria</taxon>
        <taxon>Euarchontoglires</taxon>
        <taxon>Primates</taxon>
        <taxon>Haplorrhini</taxon>
        <taxon>Platyrrhini</taxon>
        <taxon>Cebidae</taxon>
        <taxon>Callitrichinae</taxon>
        <taxon>Saguinus</taxon>
    </lineage>
</organism>
<dbReference type="Proteomes" id="UP001266305">
    <property type="component" value="Unassembled WGS sequence"/>
</dbReference>
<sequence>MEIEARREEVFGFQLLPAEMVKVSNRAVDTQRNVTHSSGLQIQSFKKSCRVLNAQIPCLP</sequence>
<protein>
    <submittedName>
        <fullName evidence="1">Uncharacterized protein</fullName>
    </submittedName>
</protein>
<gene>
    <name evidence="1" type="ORF">P7K49_010285</name>
</gene>
<reference evidence="1 2" key="1">
    <citation type="submission" date="2023-05" db="EMBL/GenBank/DDBJ databases">
        <title>B98-5 Cell Line De Novo Hybrid Assembly: An Optical Mapping Approach.</title>
        <authorList>
            <person name="Kananen K."/>
            <person name="Auerbach J.A."/>
            <person name="Kautto E."/>
            <person name="Blachly J.S."/>
        </authorList>
    </citation>
    <scope>NUCLEOTIDE SEQUENCE [LARGE SCALE GENOMIC DNA]</scope>
    <source>
        <strain evidence="1">B95-8</strain>
        <tissue evidence="1">Cell line</tissue>
    </source>
</reference>
<comment type="caution">
    <text evidence="1">The sequence shown here is derived from an EMBL/GenBank/DDBJ whole genome shotgun (WGS) entry which is preliminary data.</text>
</comment>
<evidence type="ECO:0000313" key="2">
    <source>
        <dbReference type="Proteomes" id="UP001266305"/>
    </source>
</evidence>
<keyword evidence="2" id="KW-1185">Reference proteome</keyword>
<accession>A0ABQ9VMF5</accession>
<proteinExistence type="predicted"/>
<dbReference type="EMBL" id="JASSZA010000005">
    <property type="protein sequence ID" value="KAK2110539.1"/>
    <property type="molecule type" value="Genomic_DNA"/>
</dbReference>
<name>A0ABQ9VMF5_SAGOE</name>